<gene>
    <name evidence="1" type="ORF">METZ01_LOCUS1015</name>
</gene>
<reference evidence="1" key="1">
    <citation type="submission" date="2018-05" db="EMBL/GenBank/DDBJ databases">
        <authorList>
            <person name="Lanie J.A."/>
            <person name="Ng W.-L."/>
            <person name="Kazmierczak K.M."/>
            <person name="Andrzejewski T.M."/>
            <person name="Davidsen T.M."/>
            <person name="Wayne K.J."/>
            <person name="Tettelin H."/>
            <person name="Glass J.I."/>
            <person name="Rusch D."/>
            <person name="Podicherti R."/>
            <person name="Tsui H.-C.T."/>
            <person name="Winkler M.E."/>
        </authorList>
    </citation>
    <scope>NUCLEOTIDE SEQUENCE</scope>
</reference>
<dbReference type="Pfam" id="PF24684">
    <property type="entry name" value="Vgb_lyase"/>
    <property type="match status" value="1"/>
</dbReference>
<evidence type="ECO:0008006" key="2">
    <source>
        <dbReference type="Google" id="ProtNLM"/>
    </source>
</evidence>
<dbReference type="InterPro" id="IPR051344">
    <property type="entry name" value="Vgb"/>
</dbReference>
<dbReference type="PANTHER" id="PTHR40274:SF3">
    <property type="entry name" value="VIRGINIAMYCIN B LYASE"/>
    <property type="match status" value="1"/>
</dbReference>
<evidence type="ECO:0000313" key="1">
    <source>
        <dbReference type="EMBL" id="SUZ48161.1"/>
    </source>
</evidence>
<accession>A0A381N0R1</accession>
<organism evidence="1">
    <name type="scientific">marine metagenome</name>
    <dbReference type="NCBI Taxonomy" id="408172"/>
    <lineage>
        <taxon>unclassified sequences</taxon>
        <taxon>metagenomes</taxon>
        <taxon>ecological metagenomes</taxon>
    </lineage>
</organism>
<dbReference type="InterPro" id="IPR015943">
    <property type="entry name" value="WD40/YVTN_repeat-like_dom_sf"/>
</dbReference>
<dbReference type="EMBL" id="UINC01000055">
    <property type="protein sequence ID" value="SUZ48161.1"/>
    <property type="molecule type" value="Genomic_DNA"/>
</dbReference>
<dbReference type="SUPFAM" id="SSF101898">
    <property type="entry name" value="NHL repeat"/>
    <property type="match status" value="1"/>
</dbReference>
<protein>
    <recommendedName>
        <fullName evidence="2">Lyase</fullName>
    </recommendedName>
</protein>
<dbReference type="PANTHER" id="PTHR40274">
    <property type="entry name" value="VIRGINIAMYCIN B LYASE"/>
    <property type="match status" value="1"/>
</dbReference>
<dbReference type="AlphaFoldDB" id="A0A381N0R1"/>
<dbReference type="Gene3D" id="2.130.10.10">
    <property type="entry name" value="YVTN repeat-like/Quinoprotein amine dehydrogenase"/>
    <property type="match status" value="2"/>
</dbReference>
<sequence>MRPLKSAFLSLLALGLVVPVLGAQENQTIEIAEWDVPWEQSRPRDPYVAPDGKVWFVGQRSHYTAWLDRETGEFKQFPLQDGTGPHNVVVAEDGTVYYSGNRVGNIASQDPESGEVEIFPMPDEAARDPHTLVIGNEGEIWFTVQQGNFVGRFDTETGEVELLKTPDVVAGGRTSSSRPYGIKIDSDGHPWIVLFNINKIATVDPESMQLKTFDLPDEGSRPRRLVIDSEDKVWYVDYALGRLGRLDPLTGDVEEWDNPSGSQSRPYGVAIDDSDRIWFVESGVQPNKFVGFDPDTEEFFSVTEIGSGGGSVRHMFYEEATNSIWFGTDTNTLGQAKLPPLKPRTITGG</sequence>
<name>A0A381N0R1_9ZZZZ</name>
<proteinExistence type="predicted"/>